<dbReference type="EMBL" id="ARYC01004717">
    <property type="protein sequence ID" value="KEJ82763.1"/>
    <property type="molecule type" value="Genomic_DNA"/>
</dbReference>
<organism evidence="2 3">
    <name type="scientific">Oxytricha trifallax</name>
    <dbReference type="NCBI Taxonomy" id="1172189"/>
    <lineage>
        <taxon>Eukaryota</taxon>
        <taxon>Sar</taxon>
        <taxon>Alveolata</taxon>
        <taxon>Ciliophora</taxon>
        <taxon>Intramacronucleata</taxon>
        <taxon>Spirotrichea</taxon>
        <taxon>Stichotrichia</taxon>
        <taxon>Sporadotrichida</taxon>
        <taxon>Oxytrichidae</taxon>
        <taxon>Oxytrichinae</taxon>
        <taxon>Oxytricha</taxon>
    </lineage>
</organism>
<sequence>MKKNWAQNLNSFEEDLFSSSSNQQKQGNRRKQNKIKQQDQIKYQSEDDDDYIQSSDEQEKKIIHHKIEPKLVSKNEDKLTISKDMLPTLTNIVSSNQKATIVSVPINNSVTQHKSGQSLMSSNNFNEEQNFSNKFTRKQKKKSYQHLLPRFMHKDWDHLKESLPPIIDSTGQQLNQCQQLQQSSNSGINGVGVEMANFSQKILKEIKEMTPHQEKIIKRLQEFQKNSELVVSNIMKGLETKIIQCEVQEQKRSQQFNKSQIDQMISPENSQIFRFYKLNMPKLKQLNDQILNINQLLDQIDRQAFKSATKQEIDLSFEHKFFDLNLPQGMIQVEKVYSFDDKFYFLENLEKTRLEIVALNEQNNQIQASSIFSYTKDFTAASLHQDRVIIDEMVFNLDGVQIDTLERYELITSIAPLKDDLLAVGHETYGKINIFEWDGTAYQIVQKLRMHKCMVHFPTHDIQYNKFVSEINLSYQLNQLVYYVPLPTFSANKFPKYYKMARHGNCKMLVLGHKHLSAEYYLIQRQKAVQIMSLKNMNVIIYSIPYDYNGPLLYNLQFDINSFAVSVALTKQGNFQVLDLLNVGFKNKYNHLVGEAQVLCQIHMESDESNLSNRDEFQCIVKDKQGRIGVLMGSIQ</sequence>
<evidence type="ECO:0000313" key="2">
    <source>
        <dbReference type="EMBL" id="KEJ82763.1"/>
    </source>
</evidence>
<keyword evidence="3" id="KW-1185">Reference proteome</keyword>
<evidence type="ECO:0000313" key="3">
    <source>
        <dbReference type="Proteomes" id="UP000053232"/>
    </source>
</evidence>
<proteinExistence type="predicted"/>
<feature type="region of interest" description="Disordered" evidence="1">
    <location>
        <begin position="1"/>
        <end position="55"/>
    </location>
</feature>
<gene>
    <name evidence="2" type="ORF">OXYTRIMIC_684</name>
</gene>
<reference evidence="3" key="1">
    <citation type="journal article" date="2014" name="Cell">
        <title>The Architecture of a Scrambled Genome Reveals Massive Levels of Genomic Rearrangement during Development.</title>
        <authorList>
            <person name="Chen X."/>
            <person name="Bracht J.R."/>
            <person name="Goldman A.D."/>
            <person name="Dolzhenko E."/>
            <person name="Clay D.M."/>
            <person name="Swart E.C."/>
            <person name="Perlman D.H."/>
            <person name="Doak T.G."/>
            <person name="Stuart A."/>
            <person name="Amemiya C.T."/>
            <person name="Sebra R.P."/>
            <person name="Landweber L.F."/>
        </authorList>
    </citation>
    <scope>NUCLEOTIDE SEQUENCE [LARGE SCALE GENOMIC DNA]</scope>
    <source>
        <strain evidence="3">JRB310</strain>
    </source>
</reference>
<comment type="caution">
    <text evidence="2">The sequence shown here is derived from an EMBL/GenBank/DDBJ whole genome shotgun (WGS) entry which is preliminary data.</text>
</comment>
<dbReference type="AlphaFoldDB" id="A0A073HXL4"/>
<accession>A0A073HXL4</accession>
<dbReference type="Proteomes" id="UP000053232">
    <property type="component" value="Unassembled WGS sequence"/>
</dbReference>
<name>A0A073HXL4_9SPIT</name>
<protein>
    <submittedName>
        <fullName evidence="2">Uncharacterized protein</fullName>
    </submittedName>
</protein>
<feature type="compositionally biased region" description="Polar residues" evidence="1">
    <location>
        <begin position="1"/>
        <end position="22"/>
    </location>
</feature>
<evidence type="ECO:0000256" key="1">
    <source>
        <dbReference type="SAM" id="MobiDB-lite"/>
    </source>
</evidence>